<reference evidence="5 6" key="1">
    <citation type="submission" date="2020-09" db="EMBL/GenBank/DDBJ databases">
        <title>Paenibacillus sp. strain PR3 16S rRNA gene Genome sequencing and assembly.</title>
        <authorList>
            <person name="Kim J."/>
        </authorList>
    </citation>
    <scope>NUCLEOTIDE SEQUENCE [LARGE SCALE GENOMIC DNA]</scope>
    <source>
        <strain evidence="5 6">PR3</strain>
    </source>
</reference>
<proteinExistence type="inferred from homology"/>
<evidence type="ECO:0000259" key="4">
    <source>
        <dbReference type="Pfam" id="PF06276"/>
    </source>
</evidence>
<comment type="caution">
    <text evidence="5">The sequence shown here is derived from an EMBL/GenBank/DDBJ whole genome shotgun (WGS) entry which is preliminary data.</text>
</comment>
<dbReference type="PANTHER" id="PTHR34384">
    <property type="entry name" value="L-2,3-DIAMINOPROPANOATE--CITRATE LIGASE"/>
    <property type="match status" value="1"/>
</dbReference>
<evidence type="ECO:0000313" key="6">
    <source>
        <dbReference type="Proteomes" id="UP000609346"/>
    </source>
</evidence>
<dbReference type="InterPro" id="IPR007310">
    <property type="entry name" value="Aerobactin_biosyn_IucA/IucC_N"/>
</dbReference>
<dbReference type="Proteomes" id="UP000609346">
    <property type="component" value="Unassembled WGS sequence"/>
</dbReference>
<feature type="domain" description="Aerobactin siderophore biosynthesis IucA/IucC-like C-terminal" evidence="4">
    <location>
        <begin position="385"/>
        <end position="529"/>
    </location>
</feature>
<dbReference type="RefSeq" id="WP_191203515.1">
    <property type="nucleotide sequence ID" value="NZ_JACXZA010000002.1"/>
</dbReference>
<accession>A0ABR8MTG1</accession>
<dbReference type="EMBL" id="JACXZA010000002">
    <property type="protein sequence ID" value="MBD3919258.1"/>
    <property type="molecule type" value="Genomic_DNA"/>
</dbReference>
<evidence type="ECO:0000259" key="3">
    <source>
        <dbReference type="Pfam" id="PF04183"/>
    </source>
</evidence>
<comment type="similarity">
    <text evidence="2">Belongs to the IucA/IucC family.</text>
</comment>
<dbReference type="InterPro" id="IPR037455">
    <property type="entry name" value="LucA/IucC-like"/>
</dbReference>
<evidence type="ECO:0000256" key="1">
    <source>
        <dbReference type="ARBA" id="ARBA00004924"/>
    </source>
</evidence>
<dbReference type="Gene3D" id="1.10.510.40">
    <property type="match status" value="1"/>
</dbReference>
<protein>
    <recommendedName>
        <fullName evidence="7">Siderophore biosynthesis protein</fullName>
    </recommendedName>
</protein>
<evidence type="ECO:0000313" key="5">
    <source>
        <dbReference type="EMBL" id="MBD3919258.1"/>
    </source>
</evidence>
<keyword evidence="6" id="KW-1185">Reference proteome</keyword>
<evidence type="ECO:0000256" key="2">
    <source>
        <dbReference type="ARBA" id="ARBA00007832"/>
    </source>
</evidence>
<dbReference type="Pfam" id="PF06276">
    <property type="entry name" value="FhuF"/>
    <property type="match status" value="1"/>
</dbReference>
<organism evidence="5 6">
    <name type="scientific">Paenibacillus terricola</name>
    <dbReference type="NCBI Taxonomy" id="2763503"/>
    <lineage>
        <taxon>Bacteria</taxon>
        <taxon>Bacillati</taxon>
        <taxon>Bacillota</taxon>
        <taxon>Bacilli</taxon>
        <taxon>Bacillales</taxon>
        <taxon>Paenibacillaceae</taxon>
        <taxon>Paenibacillus</taxon>
    </lineage>
</organism>
<dbReference type="Pfam" id="PF04183">
    <property type="entry name" value="IucA_IucC"/>
    <property type="match status" value="1"/>
</dbReference>
<name>A0ABR8MTG1_9BACL</name>
<dbReference type="InterPro" id="IPR022770">
    <property type="entry name" value="IucA/IucC-like_C"/>
</dbReference>
<dbReference type="PANTHER" id="PTHR34384:SF5">
    <property type="entry name" value="L-2,3-DIAMINOPROPANOATE--CITRATE LIGASE"/>
    <property type="match status" value="1"/>
</dbReference>
<sequence length="557" mass="64439">MWTKEETKGREQANAQTCKTLLNCYIRELAAERGSSGIEINTEDHTFVISFPHSCAVLTGKLNYYSVSGEHEYEQLLTEDKEELQFKTLLQWMITELRHRDPSISLELIQDFIEKVENSCDKIELYWTQSAHHSVTDYLSSEQSLIYGHPFHPYAKNTAGFREIETTKYSPELHASFQLCYMAIHRDVFHQEWINFSLQLEWPEEIEGHARQVLGEKREIYQLLPVHPWQYEHVQTIKAIKDYIRDKKIILLGSCGPLAYPTSSVRTVYIPEMAYNIKLPLNIQITNLRRTNSWEQMRRTMDAARYLYGRDCFANDSNTRIAYEEGVEGCCFKGENIAKMLTVAYRKVEFDVTCTFVMSSLIEAPIQCDSCRLFALIDQSIPITEWFEQYLQISLLPIVRAAQEHGIHFEAHLQNTLLTLKNGVPHTFIIRDLEGVSVNREIAVEAAGMSPLFYDKEQCWARTDYYFMVNHLGSLIHAIARDSGMDEMVYWRIVRHLLEQEYEATSNEYIQHLLTADAFLAKKNMISCLGGHSETPAYTPIDNVMKKVGRLTSGTTN</sequence>
<comment type="pathway">
    <text evidence="1">Siderophore biosynthesis.</text>
</comment>
<gene>
    <name evidence="5" type="ORF">H8B09_10880</name>
</gene>
<feature type="domain" description="Aerobactin siderophore biosynthesis IucA/IucC N-terminal" evidence="3">
    <location>
        <begin position="137"/>
        <end position="317"/>
    </location>
</feature>
<evidence type="ECO:0008006" key="7">
    <source>
        <dbReference type="Google" id="ProtNLM"/>
    </source>
</evidence>